<evidence type="ECO:0000259" key="1">
    <source>
        <dbReference type="PROSITE" id="PS51186"/>
    </source>
</evidence>
<accession>A0A5B8UX58</accession>
<proteinExistence type="predicted"/>
<dbReference type="Proteomes" id="UP000321479">
    <property type="component" value="Chromosome"/>
</dbReference>
<dbReference type="CDD" id="cd04301">
    <property type="entry name" value="NAT_SF"/>
    <property type="match status" value="1"/>
</dbReference>
<dbReference type="InterPro" id="IPR000182">
    <property type="entry name" value="GNAT_dom"/>
</dbReference>
<reference evidence="2 3" key="1">
    <citation type="journal article" date="2017" name="Curr. Microbiol.">
        <title>Mucilaginibacter ginsenosidivorans sp. nov., Isolated from Soil of Ginseng Field.</title>
        <authorList>
            <person name="Kim M.M."/>
            <person name="Siddiqi M.Z."/>
            <person name="Im W.T."/>
        </authorList>
    </citation>
    <scope>NUCLEOTIDE SEQUENCE [LARGE SCALE GENOMIC DNA]</scope>
    <source>
        <strain evidence="2 3">Gsoil 3017</strain>
    </source>
</reference>
<dbReference type="PROSITE" id="PS51186">
    <property type="entry name" value="GNAT"/>
    <property type="match status" value="1"/>
</dbReference>
<organism evidence="2 3">
    <name type="scientific">Mucilaginibacter ginsenosidivorans</name>
    <dbReference type="NCBI Taxonomy" id="398053"/>
    <lineage>
        <taxon>Bacteria</taxon>
        <taxon>Pseudomonadati</taxon>
        <taxon>Bacteroidota</taxon>
        <taxon>Sphingobacteriia</taxon>
        <taxon>Sphingobacteriales</taxon>
        <taxon>Sphingobacteriaceae</taxon>
        <taxon>Mucilaginibacter</taxon>
    </lineage>
</organism>
<evidence type="ECO:0000313" key="3">
    <source>
        <dbReference type="Proteomes" id="UP000321479"/>
    </source>
</evidence>
<dbReference type="OrthoDB" id="9796381at2"/>
<dbReference type="Pfam" id="PF00583">
    <property type="entry name" value="Acetyltransf_1"/>
    <property type="match status" value="1"/>
</dbReference>
<feature type="domain" description="N-acetyltransferase" evidence="1">
    <location>
        <begin position="1"/>
        <end position="159"/>
    </location>
</feature>
<dbReference type="SUPFAM" id="SSF55729">
    <property type="entry name" value="Acyl-CoA N-acyltransferases (Nat)"/>
    <property type="match status" value="1"/>
</dbReference>
<dbReference type="EMBL" id="CP042436">
    <property type="protein sequence ID" value="QEC63488.1"/>
    <property type="molecule type" value="Genomic_DNA"/>
</dbReference>
<evidence type="ECO:0000313" key="2">
    <source>
        <dbReference type="EMBL" id="QEC63488.1"/>
    </source>
</evidence>
<keyword evidence="3" id="KW-1185">Reference proteome</keyword>
<gene>
    <name evidence="2" type="ORF">FRZ54_13165</name>
</gene>
<dbReference type="AlphaFoldDB" id="A0A5B8UX58"/>
<dbReference type="InterPro" id="IPR016181">
    <property type="entry name" value="Acyl_CoA_acyltransferase"/>
</dbReference>
<sequence>MSITKATIADTTELTALVNSAYRGQSSQAGWTTEAHLLDGIRIDEETMKGYLQSGDITILKYCNSEGKIIACVYLEPKDNKRLYLGMLSVSPTLQAGGIGRQLLHEAEIWCHKLNCGVIYMTVITTRTELIDWYKRRGYVDTGKREPFHDGTRFGIPKAHIELMVLEKEV</sequence>
<protein>
    <submittedName>
        <fullName evidence="2">GNAT family N-acetyltransferase</fullName>
    </submittedName>
</protein>
<dbReference type="Gene3D" id="3.40.630.30">
    <property type="match status" value="1"/>
</dbReference>
<keyword evidence="2" id="KW-0808">Transferase</keyword>
<dbReference type="GO" id="GO:0016747">
    <property type="term" value="F:acyltransferase activity, transferring groups other than amino-acyl groups"/>
    <property type="evidence" value="ECO:0007669"/>
    <property type="project" value="InterPro"/>
</dbReference>
<dbReference type="KEGG" id="mgin:FRZ54_13165"/>
<dbReference type="RefSeq" id="WP_147032064.1">
    <property type="nucleotide sequence ID" value="NZ_CP042436.1"/>
</dbReference>
<name>A0A5B8UX58_9SPHI</name>